<keyword evidence="2" id="KW-0812">Transmembrane</keyword>
<keyword evidence="5" id="KW-1185">Reference proteome</keyword>
<dbReference type="Proteomes" id="UP000199347">
    <property type="component" value="Unassembled WGS sequence"/>
</dbReference>
<dbReference type="InterPro" id="IPR003869">
    <property type="entry name" value="Polysac_CapD-like"/>
</dbReference>
<dbReference type="SUPFAM" id="SSF53335">
    <property type="entry name" value="S-adenosyl-L-methionine-dependent methyltransferases"/>
    <property type="match status" value="1"/>
</dbReference>
<dbReference type="OrthoDB" id="9803111at2"/>
<dbReference type="EMBL" id="FMVW01000009">
    <property type="protein sequence ID" value="SCZ44783.1"/>
    <property type="molecule type" value="Genomic_DNA"/>
</dbReference>
<dbReference type="InterPro" id="IPR036291">
    <property type="entry name" value="NAD(P)-bd_dom_sf"/>
</dbReference>
<dbReference type="InterPro" id="IPR029063">
    <property type="entry name" value="SAM-dependent_MTases_sf"/>
</dbReference>
<proteinExistence type="inferred from homology"/>
<keyword evidence="2" id="KW-0472">Membrane</keyword>
<evidence type="ECO:0000313" key="5">
    <source>
        <dbReference type="Proteomes" id="UP000199347"/>
    </source>
</evidence>
<dbReference type="CDD" id="cd05237">
    <property type="entry name" value="UDP_invert_4-6DH_SDR_e"/>
    <property type="match status" value="1"/>
</dbReference>
<evidence type="ECO:0000313" key="4">
    <source>
        <dbReference type="EMBL" id="SCZ44783.1"/>
    </source>
</evidence>
<evidence type="ECO:0000256" key="2">
    <source>
        <dbReference type="SAM" id="Phobius"/>
    </source>
</evidence>
<dbReference type="RefSeq" id="WP_092815800.1">
    <property type="nucleotide sequence ID" value="NZ_FMVW01000009.1"/>
</dbReference>
<feature type="domain" description="Polysaccharide biosynthesis protein CapD-like" evidence="3">
    <location>
        <begin position="298"/>
        <end position="583"/>
    </location>
</feature>
<feature type="transmembrane region" description="Helical" evidence="2">
    <location>
        <begin position="16"/>
        <end position="37"/>
    </location>
</feature>
<gene>
    <name evidence="4" type="ORF">SAMN03080610_03285</name>
</gene>
<organism evidence="4 5">
    <name type="scientific">Afifella marina DSM 2698</name>
    <dbReference type="NCBI Taxonomy" id="1120955"/>
    <lineage>
        <taxon>Bacteria</taxon>
        <taxon>Pseudomonadati</taxon>
        <taxon>Pseudomonadota</taxon>
        <taxon>Alphaproteobacteria</taxon>
        <taxon>Hyphomicrobiales</taxon>
        <taxon>Afifellaceae</taxon>
        <taxon>Afifella</taxon>
    </lineage>
</organism>
<keyword evidence="2" id="KW-1133">Transmembrane helix</keyword>
<accession>A0A1G5P5F6</accession>
<dbReference type="Gene3D" id="3.40.50.720">
    <property type="entry name" value="NAD(P)-binding Rossmann-like Domain"/>
    <property type="match status" value="2"/>
</dbReference>
<dbReference type="PANTHER" id="PTHR43318">
    <property type="entry name" value="UDP-N-ACETYLGLUCOSAMINE 4,6-DEHYDRATASE"/>
    <property type="match status" value="1"/>
</dbReference>
<dbReference type="STRING" id="1120955.SAMN03080610_03285"/>
<feature type="transmembrane region" description="Helical" evidence="2">
    <location>
        <begin position="49"/>
        <end position="70"/>
    </location>
</feature>
<dbReference type="AlphaFoldDB" id="A0A1G5P5F6"/>
<name>A0A1G5P5F6_AFIMA</name>
<protein>
    <submittedName>
        <fullName evidence="4">O-antigen biosynthesis protein WbqV</fullName>
    </submittedName>
</protein>
<feature type="transmembrane region" description="Helical" evidence="2">
    <location>
        <begin position="82"/>
        <end position="103"/>
    </location>
</feature>
<dbReference type="PANTHER" id="PTHR43318:SF1">
    <property type="entry name" value="POLYSACCHARIDE BIOSYNTHESIS PROTEIN EPSC-RELATED"/>
    <property type="match status" value="1"/>
</dbReference>
<evidence type="ECO:0000256" key="1">
    <source>
        <dbReference type="ARBA" id="ARBA00007430"/>
    </source>
</evidence>
<dbReference type="SUPFAM" id="SSF51735">
    <property type="entry name" value="NAD(P)-binding Rossmann-fold domains"/>
    <property type="match status" value="1"/>
</dbReference>
<evidence type="ECO:0000259" key="3">
    <source>
        <dbReference type="Pfam" id="PF02719"/>
    </source>
</evidence>
<dbReference type="Pfam" id="PF02719">
    <property type="entry name" value="Polysacc_synt_2"/>
    <property type="match status" value="1"/>
</dbReference>
<comment type="similarity">
    <text evidence="1">Belongs to the polysaccharide synthase family.</text>
</comment>
<sequence>MIDQVVRRISRRMRSWIIYGYDFSAAAISLGLSYYLRTGTEPTFAPGEVVSLIGIFTLVCVLVFPVFRLHSGSWRYASVRDIYAISKAVTASIFIFLLVIFLIQRGGALPRSVLVIEWFVLTVMLGAPRMAYRLYRDSLIGRSSHDPRNPLEPVLLFGFNDEADVFIRAVKRDRKSRFLIVGIIETNPRHVGRQLHGVPVLSTIDGMARQVTQLRRTSTPPTQIIVARVNTPRDVLNELVDAASQVGLTVNRLPNIQDLQASQQNVEPEAVKIEDLLGRQPVVLDEEGINRLIAGRSVLITGAGGSVGSEIVKQVVRFGASRLILLENSEHNLYEIDRRIRKNPSIQAQVVPILCDIRDREALKALFLRERPELVFHAAALKHVPIVERNPVEAVLSNVFGTKNVADAACASGASAFIMISTDKAANAKNVLGLTKGLAERYCQKLDREQKGTRFMIVRFGNVLGSRGSVLPLFEEQLKNGGPLTVTHADVTRYFMTPSEAAQLVLQASAYGVAHPEGGGKIYLLDMGEPVRIADLARNLIRLAGRKPDVDVPVVFTGLRPGEKLHEDLVSENETVTHTPVAGVLLASAPAILPERLDVYLTDLHTAAKRGDNAACVGLLRSGVTELCTRPTNNVRSLMDRAPG</sequence>
<reference evidence="5" key="1">
    <citation type="submission" date="2016-10" db="EMBL/GenBank/DDBJ databases">
        <authorList>
            <person name="Varghese N."/>
            <person name="Submissions S."/>
        </authorList>
    </citation>
    <scope>NUCLEOTIDE SEQUENCE [LARGE SCALE GENOMIC DNA]</scope>
    <source>
        <strain evidence="5">DSM 2698</strain>
    </source>
</reference>
<dbReference type="InterPro" id="IPR051203">
    <property type="entry name" value="Polysaccharide_Synthase-Rel"/>
</dbReference>